<feature type="compositionally biased region" description="Polar residues" evidence="13">
    <location>
        <begin position="1309"/>
        <end position="1324"/>
    </location>
</feature>
<evidence type="ECO:0000313" key="14">
    <source>
        <dbReference type="EMBL" id="KAJ8445690.1"/>
    </source>
</evidence>
<keyword evidence="5" id="KW-0862">Zinc</keyword>
<keyword evidence="3 11" id="KW-0547">Nucleotide-binding</keyword>
<evidence type="ECO:0000256" key="4">
    <source>
        <dbReference type="ARBA" id="ARBA00022771"/>
    </source>
</evidence>
<feature type="region of interest" description="Disordered" evidence="13">
    <location>
        <begin position="1304"/>
        <end position="1324"/>
    </location>
</feature>
<evidence type="ECO:0000256" key="12">
    <source>
        <dbReference type="PIRSR" id="PIRSR601019-2"/>
    </source>
</evidence>
<dbReference type="CDD" id="cd00066">
    <property type="entry name" value="G-alpha"/>
    <property type="match status" value="1"/>
</dbReference>
<name>A0A9Q1KMJ0_9CARY</name>
<keyword evidence="8" id="KW-0807">Transducer</keyword>
<feature type="region of interest" description="Disordered" evidence="13">
    <location>
        <begin position="95"/>
        <end position="151"/>
    </location>
</feature>
<evidence type="ECO:0000256" key="2">
    <source>
        <dbReference type="ARBA" id="ARBA00022723"/>
    </source>
</evidence>
<feature type="binding site" evidence="12">
    <location>
        <position position="1096"/>
    </location>
    <ligand>
        <name>Mg(2+)</name>
        <dbReference type="ChEBI" id="CHEBI:18420"/>
    </ligand>
</feature>
<proteinExistence type="inferred from homology"/>
<dbReference type="SUPFAM" id="SSF52540">
    <property type="entry name" value="P-loop containing nucleoside triphosphate hydrolases"/>
    <property type="match status" value="1"/>
</dbReference>
<dbReference type="GO" id="GO:0031683">
    <property type="term" value="F:G-protein beta/gamma-subunit complex binding"/>
    <property type="evidence" value="ECO:0007669"/>
    <property type="project" value="InterPro"/>
</dbReference>
<comment type="subcellular location">
    <subcellularLocation>
        <location evidence="1">Nucleus</location>
    </subcellularLocation>
</comment>
<reference evidence="14" key="1">
    <citation type="submission" date="2022-04" db="EMBL/GenBank/DDBJ databases">
        <title>Carnegiea gigantea Genome sequencing and assembly v2.</title>
        <authorList>
            <person name="Copetti D."/>
            <person name="Sanderson M.J."/>
            <person name="Burquez A."/>
            <person name="Wojciechowski M.F."/>
        </authorList>
    </citation>
    <scope>NUCLEOTIDE SEQUENCE</scope>
    <source>
        <strain evidence="14">SGP5-SGP5p</strain>
        <tissue evidence="14">Aerial part</tissue>
    </source>
</reference>
<keyword evidence="6" id="KW-0106">Calcium</keyword>
<dbReference type="PROSITE" id="PS51882">
    <property type="entry name" value="G_ALPHA"/>
    <property type="match status" value="1"/>
</dbReference>
<dbReference type="Gene3D" id="1.10.400.10">
    <property type="entry name" value="GI Alpha 1, domain 2-like"/>
    <property type="match status" value="1"/>
</dbReference>
<keyword evidence="2 12" id="KW-0479">Metal-binding</keyword>
<dbReference type="InterPro" id="IPR053057">
    <property type="entry name" value="XLG_GTP-binding"/>
</dbReference>
<gene>
    <name evidence="14" type="ORF">Cgig2_026017</name>
</gene>
<dbReference type="GO" id="GO:0005634">
    <property type="term" value="C:nucleus"/>
    <property type="evidence" value="ECO:0007669"/>
    <property type="project" value="UniProtKB-SubCell"/>
</dbReference>
<feature type="binding site" evidence="11">
    <location>
        <position position="1274"/>
    </location>
    <ligand>
        <name>GTP</name>
        <dbReference type="ChEBI" id="CHEBI:37565"/>
    </ligand>
</feature>
<evidence type="ECO:0000256" key="11">
    <source>
        <dbReference type="PIRSR" id="PIRSR601019-1"/>
    </source>
</evidence>
<evidence type="ECO:0000313" key="15">
    <source>
        <dbReference type="Proteomes" id="UP001153076"/>
    </source>
</evidence>
<feature type="binding site" evidence="11">
    <location>
        <begin position="1208"/>
        <end position="1211"/>
    </location>
    <ligand>
        <name>GTP</name>
        <dbReference type="ChEBI" id="CHEBI:37565"/>
    </ligand>
</feature>
<dbReference type="PANTHER" id="PTHR36486:SF4">
    <property type="entry name" value="PH DOMAIN-CONTAINING PROTEIN"/>
    <property type="match status" value="1"/>
</dbReference>
<dbReference type="SUPFAM" id="SSF47895">
    <property type="entry name" value="Transducin (alpha subunit), insertion domain"/>
    <property type="match status" value="1"/>
</dbReference>
<keyword evidence="7 11" id="KW-0342">GTP-binding</keyword>
<dbReference type="EMBL" id="JAKOGI010000072">
    <property type="protein sequence ID" value="KAJ8445690.1"/>
    <property type="molecule type" value="Genomic_DNA"/>
</dbReference>
<dbReference type="InterPro" id="IPR011011">
    <property type="entry name" value="Znf_FYVE_PHD"/>
</dbReference>
<dbReference type="PANTHER" id="PTHR36486">
    <property type="entry name" value="OS01G0977800 PROTEIN"/>
    <property type="match status" value="1"/>
</dbReference>
<feature type="compositionally biased region" description="Basic and acidic residues" evidence="13">
    <location>
        <begin position="980"/>
        <end position="998"/>
    </location>
</feature>
<accession>A0A9Q1KMJ0</accession>
<dbReference type="InterPro" id="IPR011025">
    <property type="entry name" value="GproteinA_insert"/>
</dbReference>
<dbReference type="FunFam" id="1.10.400.10:FF:000005">
    <property type="entry name" value="Extra-large guanine nucleotide-binding protein 3"/>
    <property type="match status" value="1"/>
</dbReference>
<keyword evidence="9" id="KW-0539">Nucleus</keyword>
<comment type="caution">
    <text evidence="14">The sequence shown here is derived from an EMBL/GenBank/DDBJ whole genome shotgun (WGS) entry which is preliminary data.</text>
</comment>
<dbReference type="Gene3D" id="3.40.50.300">
    <property type="entry name" value="P-loop containing nucleotide triphosphate hydrolases"/>
    <property type="match status" value="1"/>
</dbReference>
<evidence type="ECO:0000256" key="10">
    <source>
        <dbReference type="ARBA" id="ARBA00060880"/>
    </source>
</evidence>
<comment type="similarity">
    <text evidence="10">Belongs to the G-alpha family. XLG subfamily.</text>
</comment>
<dbReference type="InterPro" id="IPR027417">
    <property type="entry name" value="P-loop_NTPase"/>
</dbReference>
<feature type="region of interest" description="Disordered" evidence="13">
    <location>
        <begin position="973"/>
        <end position="1001"/>
    </location>
</feature>
<evidence type="ECO:0000256" key="13">
    <source>
        <dbReference type="SAM" id="MobiDB-lite"/>
    </source>
</evidence>
<dbReference type="SUPFAM" id="SSF57903">
    <property type="entry name" value="FYVE/PHD zinc finger"/>
    <property type="match status" value="1"/>
</dbReference>
<dbReference type="FunFam" id="3.40.50.300:FF:000692">
    <property type="entry name" value="Guanine nucleotide-binding protein subunit alpha"/>
    <property type="match status" value="1"/>
</dbReference>
<feature type="compositionally biased region" description="Low complexity" evidence="13">
    <location>
        <begin position="108"/>
        <end position="138"/>
    </location>
</feature>
<dbReference type="GO" id="GO:0007186">
    <property type="term" value="P:G protein-coupled receptor signaling pathway"/>
    <property type="evidence" value="ECO:0007669"/>
    <property type="project" value="InterPro"/>
</dbReference>
<evidence type="ECO:0000256" key="3">
    <source>
        <dbReference type="ARBA" id="ARBA00022741"/>
    </source>
</evidence>
<evidence type="ECO:0000256" key="5">
    <source>
        <dbReference type="ARBA" id="ARBA00022833"/>
    </source>
</evidence>
<evidence type="ECO:0000256" key="1">
    <source>
        <dbReference type="ARBA" id="ARBA00004123"/>
    </source>
</evidence>
<dbReference type="SMART" id="SM00275">
    <property type="entry name" value="G_alpha"/>
    <property type="match status" value="1"/>
</dbReference>
<dbReference type="Pfam" id="PF00503">
    <property type="entry name" value="G-alpha"/>
    <property type="match status" value="1"/>
</dbReference>
<evidence type="ECO:0000256" key="6">
    <source>
        <dbReference type="ARBA" id="ARBA00022837"/>
    </source>
</evidence>
<evidence type="ECO:0000256" key="8">
    <source>
        <dbReference type="ARBA" id="ARBA00023224"/>
    </source>
</evidence>
<organism evidence="14 15">
    <name type="scientific">Carnegiea gigantea</name>
    <dbReference type="NCBI Taxonomy" id="171969"/>
    <lineage>
        <taxon>Eukaryota</taxon>
        <taxon>Viridiplantae</taxon>
        <taxon>Streptophyta</taxon>
        <taxon>Embryophyta</taxon>
        <taxon>Tracheophyta</taxon>
        <taxon>Spermatophyta</taxon>
        <taxon>Magnoliopsida</taxon>
        <taxon>eudicotyledons</taxon>
        <taxon>Gunneridae</taxon>
        <taxon>Pentapetalae</taxon>
        <taxon>Caryophyllales</taxon>
        <taxon>Cactineae</taxon>
        <taxon>Cactaceae</taxon>
        <taxon>Cactoideae</taxon>
        <taxon>Echinocereeae</taxon>
        <taxon>Carnegiea</taxon>
    </lineage>
</organism>
<dbReference type="GO" id="GO:0005525">
    <property type="term" value="F:GTP binding"/>
    <property type="evidence" value="ECO:0007669"/>
    <property type="project" value="UniProtKB-KW"/>
</dbReference>
<keyword evidence="15" id="KW-1185">Reference proteome</keyword>
<evidence type="ECO:0000256" key="7">
    <source>
        <dbReference type="ARBA" id="ARBA00023134"/>
    </source>
</evidence>
<dbReference type="GO" id="GO:0003924">
    <property type="term" value="F:GTPase activity"/>
    <property type="evidence" value="ECO:0007669"/>
    <property type="project" value="InterPro"/>
</dbReference>
<keyword evidence="4" id="KW-0863">Zinc-finger</keyword>
<dbReference type="Proteomes" id="UP001153076">
    <property type="component" value="Unassembled WGS sequence"/>
</dbReference>
<evidence type="ECO:0008006" key="16">
    <source>
        <dbReference type="Google" id="ProtNLM"/>
    </source>
</evidence>
<sequence>MGDKAGDDWRNMVRKHLPLGASLPEAVNNPDYSIAIEYKGPPIPREVPRVEPLDVSPRLIPTASIAESLTESQRQFFNSGPPVVEPITLPVSGATRAVDSPTQSPRLSASSESVVSVLQNHDSSSASPSASPGSVHSPQNNPVNRTVNEGRRVPVVTFNTVDRSERKDVDVGYSIYPDYIGVSREKKKQKKIRVCYRCGKGKWEGKEVCLVCDAKYCSNCVLRAMGSMPEGRKCVTCIGKPIDESKRPKLGKNSRVLSRLLSPLEVKQIMKAERECSANQLRPEQLIVNGYPLKPEEMAELLGCPLPPRKLKPGKYWYDKESGLWGKEGERPDSIISSNLNFTGKLSPDASRGNTGVYINGREITRLELRVLKLANVQCPRETHFWVYDDGRYEEEGQNNIRGNIWEKATTRFLCALLSLPVPQGQPHVSRDEASNYSIIPNYLEQRKIHKLLLLGLEGSGSSTIFKQLCLPLRNIFAFQQEQPAYIASAKVDSGEICVCMTLVRGWLRADMRSSEGYLGFAGPRVSGSRRRLCPPAAGASSSTFFLYFLQIYSSLQCSYLGEALRWTPACSVADSEASTGSLVVGDLPRAAKWFFPVWLVYRWSPSFLRRPVQRPEDSVAAGEVSRRRPVAGDFSGHRRWTTEVLLGQLAVTNSMRGGCKRFVAIESKSFDLAIVGTAEDVLKISENGRERRMSVLLPENVALWLLRAWGRVYKSNSSNWYNQVHQGSSIFLLESKRNRAGKFLQLLVVIKGNKTFVIFPAGWNERGWAKIFNALTEIVDREKQRVSTELGMRASRSVSTQVYARRNSFGNRRNRLRDSNGCSSEGSGGTNWPPDALLVCDTSCPWTDEANCVDPALCEAKICGHAASNIFVPLARDAVVSHQVHRGSLVLDTHSIPDSLNLSNELAPSSSRSLPWLFQEKDKPPSLVAKFLYGHAFTTEELQDIKLMIQSNMYKYLSILLDARERFEEEDLAKMQRQVPHDENTEADRNSEAESNDRGQSIYSINPRLKHFSDWLLDIIATGDLDAFFPAATREYAPLVEEVWKDPAIQETYKRKDELHFLPDITEYFLTRAVEVSSNEYEPSERDILYAEGVTQGNGLAFLEFSLDDRSPMSESYTENLDAPPPPLTKLNAKGMSEGCKWVEMFEDVRAVVFCVALADYDQTWVSSESTESGTLLQNKMMQSKELFEKMIIHPCFRETPFVLILNKYDLFEEKLMRVPLSTCEWFSDFCPVRTSHTSQSLANQAYFYVAMRFKDLYASITGRKLFVWQSRARDRVNVDEAFKYIREILRWDEEKEENYYGGAEDSFYSTDMSSSPYVRQEE</sequence>
<keyword evidence="12" id="KW-0460">Magnesium</keyword>
<protein>
    <recommendedName>
        <fullName evidence="16">Extra-large guanine nucleotide-binding protein 3</fullName>
    </recommendedName>
</protein>
<feature type="binding site" evidence="11">
    <location>
        <begin position="1090"/>
        <end position="1096"/>
    </location>
    <ligand>
        <name>GTP</name>
        <dbReference type="ChEBI" id="CHEBI:37565"/>
    </ligand>
</feature>
<dbReference type="OrthoDB" id="5817230at2759"/>
<dbReference type="GO" id="GO:0008270">
    <property type="term" value="F:zinc ion binding"/>
    <property type="evidence" value="ECO:0007669"/>
    <property type="project" value="UniProtKB-KW"/>
</dbReference>
<dbReference type="InterPro" id="IPR001019">
    <property type="entry name" value="Gprotein_alpha_su"/>
</dbReference>
<evidence type="ECO:0000256" key="9">
    <source>
        <dbReference type="ARBA" id="ARBA00023242"/>
    </source>
</evidence>